<reference evidence="2 3" key="1">
    <citation type="journal article" date="2021" name="Nat. Commun.">
        <title>Genetic determinants of endophytism in the Arabidopsis root mycobiome.</title>
        <authorList>
            <person name="Mesny F."/>
            <person name="Miyauchi S."/>
            <person name="Thiergart T."/>
            <person name="Pickel B."/>
            <person name="Atanasova L."/>
            <person name="Karlsson M."/>
            <person name="Huettel B."/>
            <person name="Barry K.W."/>
            <person name="Haridas S."/>
            <person name="Chen C."/>
            <person name="Bauer D."/>
            <person name="Andreopoulos W."/>
            <person name="Pangilinan J."/>
            <person name="LaButti K."/>
            <person name="Riley R."/>
            <person name="Lipzen A."/>
            <person name="Clum A."/>
            <person name="Drula E."/>
            <person name="Henrissat B."/>
            <person name="Kohler A."/>
            <person name="Grigoriev I.V."/>
            <person name="Martin F.M."/>
            <person name="Hacquard S."/>
        </authorList>
    </citation>
    <scope>NUCLEOTIDE SEQUENCE [LARGE SCALE GENOMIC DNA]</scope>
    <source>
        <strain evidence="2 3">MPI-SDFR-AT-0080</strain>
    </source>
</reference>
<accession>A0ABQ8FR56</accession>
<gene>
    <name evidence="2" type="ORF">B0J12DRAFT_705760</name>
</gene>
<protein>
    <submittedName>
        <fullName evidence="2">Uncharacterized protein</fullName>
    </submittedName>
</protein>
<keyword evidence="3" id="KW-1185">Reference proteome</keyword>
<proteinExistence type="predicted"/>
<evidence type="ECO:0000313" key="2">
    <source>
        <dbReference type="EMBL" id="KAH7015949.1"/>
    </source>
</evidence>
<feature type="signal peptide" evidence="1">
    <location>
        <begin position="1"/>
        <end position="23"/>
    </location>
</feature>
<sequence>MHLSAATVALGAALVMQLGLGAAAPVQDVHLEKRKSWRHCACQVSSHGIIDYVSTALVAQYNSWRWHLEDFPKIAGKEGAHYTGVYIVANSGKIDGSAFHKECLLNGGADSTCF</sequence>
<dbReference type="EMBL" id="JAGTJR010000078">
    <property type="protein sequence ID" value="KAH7015949.1"/>
    <property type="molecule type" value="Genomic_DNA"/>
</dbReference>
<comment type="caution">
    <text evidence="2">The sequence shown here is derived from an EMBL/GenBank/DDBJ whole genome shotgun (WGS) entry which is preliminary data.</text>
</comment>
<evidence type="ECO:0000313" key="3">
    <source>
        <dbReference type="Proteomes" id="UP000774617"/>
    </source>
</evidence>
<name>A0ABQ8FR56_9PEZI</name>
<dbReference type="Proteomes" id="UP000774617">
    <property type="component" value="Unassembled WGS sequence"/>
</dbReference>
<keyword evidence="1" id="KW-0732">Signal</keyword>
<feature type="chain" id="PRO_5045475028" evidence="1">
    <location>
        <begin position="24"/>
        <end position="114"/>
    </location>
</feature>
<organism evidence="2 3">
    <name type="scientific">Macrophomina phaseolina</name>
    <dbReference type="NCBI Taxonomy" id="35725"/>
    <lineage>
        <taxon>Eukaryota</taxon>
        <taxon>Fungi</taxon>
        <taxon>Dikarya</taxon>
        <taxon>Ascomycota</taxon>
        <taxon>Pezizomycotina</taxon>
        <taxon>Dothideomycetes</taxon>
        <taxon>Dothideomycetes incertae sedis</taxon>
        <taxon>Botryosphaeriales</taxon>
        <taxon>Botryosphaeriaceae</taxon>
        <taxon>Macrophomina</taxon>
    </lineage>
</organism>
<evidence type="ECO:0000256" key="1">
    <source>
        <dbReference type="SAM" id="SignalP"/>
    </source>
</evidence>